<evidence type="ECO:0000313" key="8">
    <source>
        <dbReference type="EMBL" id="KGM51050.1"/>
    </source>
</evidence>
<keyword evidence="5 7" id="KW-1133">Transmembrane helix</keyword>
<feature type="transmembrane region" description="Helical" evidence="7">
    <location>
        <begin position="6"/>
        <end position="22"/>
    </location>
</feature>
<dbReference type="AlphaFoldDB" id="A0A0A0EL65"/>
<dbReference type="Proteomes" id="UP000030017">
    <property type="component" value="Unassembled WGS sequence"/>
</dbReference>
<keyword evidence="6 7" id="KW-0472">Membrane</keyword>
<dbReference type="EMBL" id="AVPS01000009">
    <property type="protein sequence ID" value="KGM51050.1"/>
    <property type="molecule type" value="Genomic_DNA"/>
</dbReference>
<dbReference type="PANTHER" id="PTHR33884">
    <property type="entry name" value="UPF0410 PROTEIN YMGE"/>
    <property type="match status" value="1"/>
</dbReference>
<organism evidence="8 9">
    <name type="scientific">Lysobacter concretionis Ko07 = DSM 16239</name>
    <dbReference type="NCBI Taxonomy" id="1122185"/>
    <lineage>
        <taxon>Bacteria</taxon>
        <taxon>Pseudomonadati</taxon>
        <taxon>Pseudomonadota</taxon>
        <taxon>Gammaproteobacteria</taxon>
        <taxon>Lysobacterales</taxon>
        <taxon>Lysobacteraceae</taxon>
        <taxon>Novilysobacter</taxon>
    </lineage>
</organism>
<keyword evidence="4 7" id="KW-0812">Transmembrane</keyword>
<sequence length="87" mass="9285">MFEGILGYIAGGAVIGALARFIKPGADPMGWIMTIVLGIVGAFIGSWFATQLGVQGRLLVWALAIIAAIVVLSAYELVRVRDGLRRR</sequence>
<evidence type="ECO:0000256" key="5">
    <source>
        <dbReference type="ARBA" id="ARBA00022989"/>
    </source>
</evidence>
<feature type="transmembrane region" description="Helical" evidence="7">
    <location>
        <begin position="29"/>
        <end position="52"/>
    </location>
</feature>
<dbReference type="Pfam" id="PF04226">
    <property type="entry name" value="Transgly_assoc"/>
    <property type="match status" value="1"/>
</dbReference>
<gene>
    <name evidence="8" type="ORF">N792_13365</name>
</gene>
<name>A0A0A0EL65_9GAMM</name>
<keyword evidence="3" id="KW-1003">Cell membrane</keyword>
<accession>A0A0A0EL65</accession>
<evidence type="ECO:0000256" key="1">
    <source>
        <dbReference type="ARBA" id="ARBA00004651"/>
    </source>
</evidence>
<dbReference type="InterPro" id="IPR007341">
    <property type="entry name" value="Transgly_assoc"/>
</dbReference>
<keyword evidence="9" id="KW-1185">Reference proteome</keyword>
<reference evidence="8 9" key="1">
    <citation type="submission" date="2013-08" db="EMBL/GenBank/DDBJ databases">
        <title>Genome sequencing of Lysobacter.</title>
        <authorList>
            <person name="Zhang S."/>
            <person name="Wang G."/>
        </authorList>
    </citation>
    <scope>NUCLEOTIDE SEQUENCE [LARGE SCALE GENOMIC DNA]</scope>
    <source>
        <strain evidence="8 9">Ko07</strain>
    </source>
</reference>
<comment type="subcellular location">
    <subcellularLocation>
        <location evidence="1">Cell membrane</location>
        <topology evidence="1">Multi-pass membrane protein</topology>
    </subcellularLocation>
</comment>
<evidence type="ECO:0000256" key="4">
    <source>
        <dbReference type="ARBA" id="ARBA00022692"/>
    </source>
</evidence>
<feature type="transmembrane region" description="Helical" evidence="7">
    <location>
        <begin position="58"/>
        <end position="78"/>
    </location>
</feature>
<evidence type="ECO:0000256" key="2">
    <source>
        <dbReference type="ARBA" id="ARBA00011006"/>
    </source>
</evidence>
<protein>
    <recommendedName>
        <fullName evidence="10">Transglycosylase</fullName>
    </recommendedName>
</protein>
<evidence type="ECO:0000256" key="7">
    <source>
        <dbReference type="SAM" id="Phobius"/>
    </source>
</evidence>
<evidence type="ECO:0008006" key="10">
    <source>
        <dbReference type="Google" id="ProtNLM"/>
    </source>
</evidence>
<comment type="caution">
    <text evidence="8">The sequence shown here is derived from an EMBL/GenBank/DDBJ whole genome shotgun (WGS) entry which is preliminary data.</text>
</comment>
<dbReference type="GO" id="GO:0005886">
    <property type="term" value="C:plasma membrane"/>
    <property type="evidence" value="ECO:0007669"/>
    <property type="project" value="UniProtKB-SubCell"/>
</dbReference>
<evidence type="ECO:0000256" key="3">
    <source>
        <dbReference type="ARBA" id="ARBA00022475"/>
    </source>
</evidence>
<comment type="similarity">
    <text evidence="2">Belongs to the UPF0410 family.</text>
</comment>
<dbReference type="RefSeq" id="WP_036195446.1">
    <property type="nucleotide sequence ID" value="NZ_AVPS01000009.1"/>
</dbReference>
<evidence type="ECO:0000256" key="6">
    <source>
        <dbReference type="ARBA" id="ARBA00023136"/>
    </source>
</evidence>
<dbReference type="STRING" id="1122185.N792_13365"/>
<proteinExistence type="inferred from homology"/>
<dbReference type="eggNOG" id="COG2261">
    <property type="taxonomic scope" value="Bacteria"/>
</dbReference>
<dbReference type="PANTHER" id="PTHR33884:SF3">
    <property type="entry name" value="UPF0410 PROTEIN YMGE"/>
    <property type="match status" value="1"/>
</dbReference>
<evidence type="ECO:0000313" key="9">
    <source>
        <dbReference type="Proteomes" id="UP000030017"/>
    </source>
</evidence>
<dbReference type="OrthoDB" id="9811343at2"/>